<evidence type="ECO:0000313" key="3">
    <source>
        <dbReference type="Proteomes" id="UP000053433"/>
    </source>
</evidence>
<dbReference type="PROSITE" id="PS51257">
    <property type="entry name" value="PROKAR_LIPOPROTEIN"/>
    <property type="match status" value="1"/>
</dbReference>
<evidence type="ECO:0000256" key="1">
    <source>
        <dbReference type="SAM" id="SignalP"/>
    </source>
</evidence>
<dbReference type="AlphaFoldDB" id="A0A0W7TQE7"/>
<feature type="chain" id="PRO_5038762898" evidence="1">
    <location>
        <begin position="30"/>
        <end position="143"/>
    </location>
</feature>
<comment type="caution">
    <text evidence="2">The sequence shown here is derived from an EMBL/GenBank/DDBJ whole genome shotgun (WGS) entry which is preliminary data.</text>
</comment>
<evidence type="ECO:0000313" key="2">
    <source>
        <dbReference type="EMBL" id="KUE76052.1"/>
    </source>
</evidence>
<dbReference type="Proteomes" id="UP000053433">
    <property type="component" value="Unassembled WGS sequence"/>
</dbReference>
<protein>
    <submittedName>
        <fullName evidence="2">Uncharacterized protein</fullName>
    </submittedName>
</protein>
<accession>A0A0W7TQE7</accession>
<name>A0A0W7TQE7_9FIRM</name>
<feature type="signal peptide" evidence="1">
    <location>
        <begin position="1"/>
        <end position="29"/>
    </location>
</feature>
<dbReference type="EMBL" id="LMUA01000013">
    <property type="protein sequence ID" value="KUE76052.1"/>
    <property type="molecule type" value="Genomic_DNA"/>
</dbReference>
<reference evidence="2 3" key="1">
    <citation type="submission" date="2015-10" db="EMBL/GenBank/DDBJ databases">
        <title>A novel member of the family Ruminococcaceae isolated from human faeces.</title>
        <authorList>
            <person name="Shkoporov A.N."/>
            <person name="Chaplin A.V."/>
            <person name="Motuzova O.V."/>
            <person name="Kafarskaia L.I."/>
            <person name="Efimov B.A."/>
        </authorList>
    </citation>
    <scope>NUCLEOTIDE SEQUENCE [LARGE SCALE GENOMIC DNA]</scope>
    <source>
        <strain evidence="2 3">668</strain>
    </source>
</reference>
<proteinExistence type="predicted"/>
<sequence>MRKKLCSAAVCCLMLFLTACGLASQASVAALVERDVQALEALAGEIALAGAAGDAEYPGVDRISYDSRTGQVQFECGVSGFASQTSYNGFYYSPGDVPLGFGGTGDMTLAPSGAGWCWEETEGDNWYYTERLRSGWYYYEMHF</sequence>
<dbReference type="RefSeq" id="WP_058723304.1">
    <property type="nucleotide sequence ID" value="NZ_CAUBPW010000006.1"/>
</dbReference>
<gene>
    <name evidence="2" type="ORF">ASJ35_10775</name>
</gene>
<keyword evidence="1" id="KW-0732">Signal</keyword>
<organism evidence="2 3">
    <name type="scientific">Ruthenibacterium lactatiformans</name>
    <dbReference type="NCBI Taxonomy" id="1550024"/>
    <lineage>
        <taxon>Bacteria</taxon>
        <taxon>Bacillati</taxon>
        <taxon>Bacillota</taxon>
        <taxon>Clostridia</taxon>
        <taxon>Eubacteriales</taxon>
        <taxon>Oscillospiraceae</taxon>
        <taxon>Ruthenibacterium</taxon>
    </lineage>
</organism>